<comment type="caution">
    <text evidence="5">The sequence shown here is derived from an EMBL/GenBank/DDBJ whole genome shotgun (WGS) entry which is preliminary data.</text>
</comment>
<dbReference type="Gene3D" id="6.10.130.10">
    <property type="entry name" value="Ubiquitin-protein ligase E3A, N-terminal zinc-binding domain (AZUL)"/>
    <property type="match status" value="1"/>
</dbReference>
<dbReference type="InterPro" id="IPR042556">
    <property type="entry name" value="AZUL_sf"/>
</dbReference>
<feature type="domain" description="Ubiquitin fusion degradation protein UFD1 N-terminal subdomain 2" evidence="4">
    <location>
        <begin position="190"/>
        <end position="272"/>
    </location>
</feature>
<evidence type="ECO:0000313" key="5">
    <source>
        <dbReference type="EMBL" id="KAL0636855.1"/>
    </source>
</evidence>
<evidence type="ECO:0000259" key="2">
    <source>
        <dbReference type="Pfam" id="PF21366"/>
    </source>
</evidence>
<evidence type="ECO:0000259" key="3">
    <source>
        <dbReference type="Pfam" id="PF24503"/>
    </source>
</evidence>
<dbReference type="PANTHER" id="PTHR12555">
    <property type="entry name" value="UBIQUITIN FUSION DEGRADATON PROTEIN 1"/>
    <property type="match status" value="1"/>
</dbReference>
<feature type="domain" description="TRAFD1/XAF1 zinc finger" evidence="2">
    <location>
        <begin position="569"/>
        <end position="598"/>
    </location>
</feature>
<gene>
    <name evidence="5" type="ORF">Q9L58_004213</name>
</gene>
<dbReference type="InterPro" id="IPR049439">
    <property type="entry name" value="TRAFD1-XIAF1_Znf"/>
</dbReference>
<dbReference type="Pfam" id="PF24503">
    <property type="entry name" value="DUF7590"/>
    <property type="match status" value="1"/>
</dbReference>
<dbReference type="EMBL" id="JBBBZM010000043">
    <property type="protein sequence ID" value="KAL0636855.1"/>
    <property type="molecule type" value="Genomic_DNA"/>
</dbReference>
<dbReference type="PANTHER" id="PTHR12555:SF15">
    <property type="entry name" value="FUSION DEGRADATION PROTEIN (UFD1), PUTATIVE (AFU_ORTHOLOGUE AFUA_4G04640)-RELATED"/>
    <property type="match status" value="1"/>
</dbReference>
<dbReference type="InterPro" id="IPR004854">
    <property type="entry name" value="Ufd1-like"/>
</dbReference>
<dbReference type="Proteomes" id="UP001447188">
    <property type="component" value="Unassembled WGS sequence"/>
</dbReference>
<dbReference type="Pfam" id="PF24842">
    <property type="entry name" value="UFD1_N2"/>
    <property type="match status" value="1"/>
</dbReference>
<sequence length="784" mass="88006">MIDNHDGFMEQDHDQAALQDMARRHTINLIQMKALENMRSYITGDTPKYEYKLSITSPSKTPSTLTGDKILLPQSALEQLLAVAPSHPLPPQALDPESWDLPRGYLEGRQQQHQQLPHPLIFRLYNPANNRFSHAVPREFSAEEGEIGISPFLREALGLEEKDEEPLKEGEEEGSREKPKITIVSKSLPKGTHVRLRPLEAGYDDEDWKALLERHLRMHFTTLTVGEILSVEGRTSSRGRKDRGEFRFLIDKLEPEEAVCIVDTDLEVDIEPLSEEQARETLKQRLARKTGGSTGGILKVGETASGEILPGGYHFYELTKWDRALPLIIEVDGVEEGDEVDVFVSTSKQHHKPRDVEHVWGDFGCTYPKRIDISCTNVELIDAQTVFVGIHGYRSLDAGDDEESEDESTRHYILQITQSASESLEMNIDGAEDTAPGPDYKKCANCTQWIPTRTFMLHENFCFRNNHFCKECKQVMKRGTESQHWHCSHCKTHGNNAPFALEKHTSVFHRPRNCSSCLYEAANLPDLAVHRTTTCPDKIILCKFCHLLVPQEGTGDGSHPDAETIITGLSKHELDCGSRTTECHLCSRIIKLRDMETHLKNHNLQRLSKSLPSICRNPNCARTLKGATNDLGLCSICFGPLYAQGYDPTGSQQKRRVERKFLQQLLTGCGKSWCQNDMCKSGQANRGVVQDGVMTTAKAFPMIKPVMERLADRSVPLGLCVDGVTGKRREMAEWLVAESALQERGGYDLAFTIAAVEDAGGDIEGARKWLEKEGVRKGERSSQV</sequence>
<accession>A0ABR3GLQ7</accession>
<feature type="region of interest" description="Disordered" evidence="1">
    <location>
        <begin position="158"/>
        <end position="179"/>
    </location>
</feature>
<dbReference type="Pfam" id="PF21366">
    <property type="entry name" value="TRAFD1-XIAF1_ZnF"/>
    <property type="match status" value="1"/>
</dbReference>
<dbReference type="InterPro" id="IPR055418">
    <property type="entry name" value="UFD1_N2"/>
</dbReference>
<feature type="domain" description="DUF7590" evidence="3">
    <location>
        <begin position="291"/>
        <end position="419"/>
    </location>
</feature>
<evidence type="ECO:0000256" key="1">
    <source>
        <dbReference type="SAM" id="MobiDB-lite"/>
    </source>
</evidence>
<name>A0ABR3GLQ7_9PEZI</name>
<proteinExistence type="predicted"/>
<evidence type="ECO:0000259" key="4">
    <source>
        <dbReference type="Pfam" id="PF24842"/>
    </source>
</evidence>
<dbReference type="InterPro" id="IPR042299">
    <property type="entry name" value="Ufd1-like_Nn"/>
</dbReference>
<organism evidence="5 6">
    <name type="scientific">Discina gigas</name>
    <dbReference type="NCBI Taxonomy" id="1032678"/>
    <lineage>
        <taxon>Eukaryota</taxon>
        <taxon>Fungi</taxon>
        <taxon>Dikarya</taxon>
        <taxon>Ascomycota</taxon>
        <taxon>Pezizomycotina</taxon>
        <taxon>Pezizomycetes</taxon>
        <taxon>Pezizales</taxon>
        <taxon>Discinaceae</taxon>
        <taxon>Discina</taxon>
    </lineage>
</organism>
<evidence type="ECO:0008006" key="7">
    <source>
        <dbReference type="Google" id="ProtNLM"/>
    </source>
</evidence>
<dbReference type="Gene3D" id="2.40.40.50">
    <property type="entry name" value="Ubiquitin fusion degradation protein UFD1, N-terminal domain"/>
    <property type="match status" value="1"/>
</dbReference>
<dbReference type="Pfam" id="PF23580">
    <property type="entry name" value="Znf_XAF1_N"/>
    <property type="match status" value="1"/>
</dbReference>
<dbReference type="Gene3D" id="3.10.330.10">
    <property type="match status" value="1"/>
</dbReference>
<protein>
    <recommendedName>
        <fullName evidence="7">Ubiquitin-protein ligase E3A N-terminal zinc-binding domain-containing protein</fullName>
    </recommendedName>
</protein>
<keyword evidence="6" id="KW-1185">Reference proteome</keyword>
<reference evidence="5 6" key="1">
    <citation type="submission" date="2024-02" db="EMBL/GenBank/DDBJ databases">
        <title>Discinaceae phylogenomics.</title>
        <authorList>
            <person name="Dirks A.C."/>
            <person name="James T.Y."/>
        </authorList>
    </citation>
    <scope>NUCLEOTIDE SEQUENCE [LARGE SCALE GENOMIC DNA]</scope>
    <source>
        <strain evidence="5 6">ACD0624</strain>
    </source>
</reference>
<evidence type="ECO:0000313" key="6">
    <source>
        <dbReference type="Proteomes" id="UP001447188"/>
    </source>
</evidence>
<dbReference type="InterPro" id="IPR056012">
    <property type="entry name" value="DUF7590"/>
</dbReference>